<feature type="domain" description="EF-hand" evidence="5">
    <location>
        <begin position="75"/>
        <end position="110"/>
    </location>
</feature>
<evidence type="ECO:0000256" key="2">
    <source>
        <dbReference type="ARBA" id="ARBA00022737"/>
    </source>
</evidence>
<organism evidence="6 7">
    <name type="scientific">Triparma columacea</name>
    <dbReference type="NCBI Taxonomy" id="722753"/>
    <lineage>
        <taxon>Eukaryota</taxon>
        <taxon>Sar</taxon>
        <taxon>Stramenopiles</taxon>
        <taxon>Ochrophyta</taxon>
        <taxon>Bolidophyceae</taxon>
        <taxon>Parmales</taxon>
        <taxon>Triparmaceae</taxon>
        <taxon>Triparma</taxon>
    </lineage>
</organism>
<dbReference type="InterPro" id="IPR002048">
    <property type="entry name" value="EF_hand_dom"/>
</dbReference>
<dbReference type="Proteomes" id="UP001165065">
    <property type="component" value="Unassembled WGS sequence"/>
</dbReference>
<dbReference type="PANTHER" id="PTHR45942">
    <property type="entry name" value="PROTEIN PHOSPATASE 3 REGULATORY SUBUNIT B ALPHA ISOFORM TYPE 1"/>
    <property type="match status" value="1"/>
</dbReference>
<dbReference type="OrthoDB" id="191686at2759"/>
<dbReference type="PRINTS" id="PR00450">
    <property type="entry name" value="RECOVERIN"/>
</dbReference>
<dbReference type="PROSITE" id="PS50222">
    <property type="entry name" value="EF_HAND_2"/>
    <property type="match status" value="2"/>
</dbReference>
<dbReference type="SUPFAM" id="SSF47473">
    <property type="entry name" value="EF-hand"/>
    <property type="match status" value="1"/>
</dbReference>
<dbReference type="InterPro" id="IPR011992">
    <property type="entry name" value="EF-hand-dom_pair"/>
</dbReference>
<gene>
    <name evidence="6" type="ORF">TrCOL_g10531</name>
</gene>
<feature type="domain" description="EF-hand" evidence="5">
    <location>
        <begin position="111"/>
        <end position="146"/>
    </location>
</feature>
<dbReference type="SMART" id="SM00054">
    <property type="entry name" value="EFh"/>
    <property type="match status" value="2"/>
</dbReference>
<dbReference type="GO" id="GO:0005509">
    <property type="term" value="F:calcium ion binding"/>
    <property type="evidence" value="ECO:0007669"/>
    <property type="project" value="InterPro"/>
</dbReference>
<dbReference type="EMBL" id="BRYA01000336">
    <property type="protein sequence ID" value="GMI47242.1"/>
    <property type="molecule type" value="Genomic_DNA"/>
</dbReference>
<evidence type="ECO:0000256" key="4">
    <source>
        <dbReference type="SAM" id="MobiDB-lite"/>
    </source>
</evidence>
<dbReference type="Gene3D" id="1.10.238.10">
    <property type="entry name" value="EF-hand"/>
    <property type="match status" value="1"/>
</dbReference>
<evidence type="ECO:0000313" key="6">
    <source>
        <dbReference type="EMBL" id="GMI47242.1"/>
    </source>
</evidence>
<accession>A0A9W7GK81</accession>
<proteinExistence type="predicted"/>
<dbReference type="Pfam" id="PF13405">
    <property type="entry name" value="EF-hand_6"/>
    <property type="match status" value="1"/>
</dbReference>
<dbReference type="InterPro" id="IPR018247">
    <property type="entry name" value="EF_Hand_1_Ca_BS"/>
</dbReference>
<keyword evidence="3" id="KW-0106">Calcium</keyword>
<keyword evidence="7" id="KW-1185">Reference proteome</keyword>
<name>A0A9W7GK81_9STRA</name>
<feature type="region of interest" description="Disordered" evidence="4">
    <location>
        <begin position="304"/>
        <end position="378"/>
    </location>
</feature>
<evidence type="ECO:0000256" key="1">
    <source>
        <dbReference type="ARBA" id="ARBA00022723"/>
    </source>
</evidence>
<evidence type="ECO:0000259" key="5">
    <source>
        <dbReference type="PROSITE" id="PS50222"/>
    </source>
</evidence>
<dbReference type="AlphaFoldDB" id="A0A9W7GK81"/>
<dbReference type="Pfam" id="PF00036">
    <property type="entry name" value="EF-hand_1"/>
    <property type="match status" value="1"/>
</dbReference>
<dbReference type="PROSITE" id="PS00018">
    <property type="entry name" value="EF_HAND_1"/>
    <property type="match status" value="2"/>
</dbReference>
<keyword evidence="1" id="KW-0479">Metal-binding</keyword>
<comment type="caution">
    <text evidence="6">The sequence shown here is derived from an EMBL/GenBank/DDBJ whole genome shotgun (WGS) entry which is preliminary data.</text>
</comment>
<protein>
    <recommendedName>
        <fullName evidence="5">EF-hand domain-containing protein</fullName>
    </recommendedName>
</protein>
<evidence type="ECO:0000256" key="3">
    <source>
        <dbReference type="ARBA" id="ARBA00022837"/>
    </source>
</evidence>
<keyword evidence="2" id="KW-0677">Repeat</keyword>
<evidence type="ECO:0000313" key="7">
    <source>
        <dbReference type="Proteomes" id="UP001165065"/>
    </source>
</evidence>
<reference evidence="7" key="1">
    <citation type="journal article" date="2023" name="Commun. Biol.">
        <title>Genome analysis of Parmales, the sister group of diatoms, reveals the evolutionary specialization of diatoms from phago-mixotrophs to photoautotrophs.</title>
        <authorList>
            <person name="Ban H."/>
            <person name="Sato S."/>
            <person name="Yoshikawa S."/>
            <person name="Yamada K."/>
            <person name="Nakamura Y."/>
            <person name="Ichinomiya M."/>
            <person name="Sato N."/>
            <person name="Blanc-Mathieu R."/>
            <person name="Endo H."/>
            <person name="Kuwata A."/>
            <person name="Ogata H."/>
        </authorList>
    </citation>
    <scope>NUCLEOTIDE SEQUENCE [LARGE SCALE GENOMIC DNA]</scope>
</reference>
<sequence>MGNLCSKTQAAIADISHNRVFYSEHAELMTHKPDFDRLMLSEDDLSRLFEVYCKIDQDLSGEIATWELLEFLHLERTKFTKRIFRMFDEDGSGQIDFREFTVSLWNYCTLGKPALIMFAFDLYDRDGSGAIDFGEVEQMLKEVYGRKYDNNVQAATIRKKIRELYDKGNINVDQFTQFVRTHPALLFPAFELQTNIQTRILGGDFWNEKSETRLKLSSGEYVSINQILKAHINKAAFDSLVMSNQVVNAMASREDSMVKEQIKGALRTSGLSGERRFKKSKERSMIEMAKRKISSELDHDFDVSTTEVLPKREKSKGKHGGEARSGNPEARARLKNSINAVKAANSFKIVTSAEMRRESGRKRSKGSSGRKSFQEKKP</sequence>